<dbReference type="AlphaFoldDB" id="A0A5S4V0A2"/>
<evidence type="ECO:0000256" key="1">
    <source>
        <dbReference type="ARBA" id="ARBA00000798"/>
    </source>
</evidence>
<keyword evidence="4" id="KW-0378">Hydrolase</keyword>
<comment type="catalytic activity">
    <reaction evidence="1">
        <text>a 1,2-diacyl-sn-glycero-3-phosphocholine + H2O = a 1,2-diacyl-sn-glycero-3-phosphate + choline + H(+)</text>
        <dbReference type="Rhea" id="RHEA:14445"/>
        <dbReference type="ChEBI" id="CHEBI:15354"/>
        <dbReference type="ChEBI" id="CHEBI:15377"/>
        <dbReference type="ChEBI" id="CHEBI:15378"/>
        <dbReference type="ChEBI" id="CHEBI:57643"/>
        <dbReference type="ChEBI" id="CHEBI:58608"/>
        <dbReference type="EC" id="3.1.4.4"/>
    </reaction>
</comment>
<evidence type="ECO:0000256" key="4">
    <source>
        <dbReference type="ARBA" id="ARBA00022801"/>
    </source>
</evidence>
<dbReference type="InterPro" id="IPR025202">
    <property type="entry name" value="PLD-like_dom"/>
</dbReference>
<dbReference type="SUPFAM" id="SSF56024">
    <property type="entry name" value="Phospholipase D/nuclease"/>
    <property type="match status" value="2"/>
</dbReference>
<evidence type="ECO:0000259" key="7">
    <source>
        <dbReference type="PROSITE" id="PS50035"/>
    </source>
</evidence>
<dbReference type="SMART" id="SM00155">
    <property type="entry name" value="PLDc"/>
    <property type="match status" value="2"/>
</dbReference>
<dbReference type="EC" id="3.1.4.4" evidence="3"/>
<evidence type="ECO:0000256" key="5">
    <source>
        <dbReference type="ARBA" id="ARBA00022963"/>
    </source>
</evidence>
<dbReference type="Pfam" id="PF13091">
    <property type="entry name" value="PLDc_2"/>
    <property type="match status" value="2"/>
</dbReference>
<keyword evidence="6" id="KW-0443">Lipid metabolism</keyword>
<protein>
    <recommendedName>
        <fullName evidence="3">phospholipase D</fullName>
        <ecNumber evidence="3">3.1.4.4</ecNumber>
    </recommendedName>
</protein>
<name>A0A5S4V0A2_9MICO</name>
<dbReference type="PANTHER" id="PTHR43856">
    <property type="entry name" value="CARDIOLIPIN HYDROLASE"/>
    <property type="match status" value="1"/>
</dbReference>
<dbReference type="GO" id="GO:0004630">
    <property type="term" value="F:phospholipase D activity"/>
    <property type="evidence" value="ECO:0007669"/>
    <property type="project" value="UniProtKB-EC"/>
</dbReference>
<dbReference type="PROSITE" id="PS50035">
    <property type="entry name" value="PLD"/>
    <property type="match status" value="1"/>
</dbReference>
<gene>
    <name evidence="8" type="ORF">FYC51_18885</name>
</gene>
<dbReference type="GO" id="GO:0016042">
    <property type="term" value="P:lipid catabolic process"/>
    <property type="evidence" value="ECO:0007669"/>
    <property type="project" value="UniProtKB-KW"/>
</dbReference>
<sequence>MIKIGGIEMYMGPTALGAPDDLDAVIQKFIDDAKTRLYVAVQEIDSEPIARKIIEAKQRGVIVSVILEGDYLTEKNAAKNPWDILGGPRENNEGNRRIFNAFLRAKIPTIIDLNEAIFHQKFMVRDPGSSNAAVLTGSTNFTLTDTGKNNDGRGNNLNHIVVLHGKTATELFEAEFRRLREGTFGDKHERVEPRPTEFSLGNMRVKPLFAPRHGPEMEVMKQMLKAKKSIDFAMFTFSNTSGIDDTMLRLAKSTAKLRIRGVLDRGQGAQDWAPTKELKAAGVDLYMNKSGIGVRKIHHKLMVIDEELVIAGSFNYTEPATVFNDENIVVMGDAEAMKPGVLNVQQTLAGYALQEIDRIIAQHSEPV</sequence>
<comment type="caution">
    <text evidence="8">The sequence shown here is derived from an EMBL/GenBank/DDBJ whole genome shotgun (WGS) entry which is preliminary data.</text>
</comment>
<feature type="domain" description="PLD phosphodiesterase" evidence="7">
    <location>
        <begin position="293"/>
        <end position="320"/>
    </location>
</feature>
<proteinExistence type="inferred from homology"/>
<organism evidence="8 9">
    <name type="scientific">Agromyces mariniharenae</name>
    <dbReference type="NCBI Taxonomy" id="2604423"/>
    <lineage>
        <taxon>Bacteria</taxon>
        <taxon>Bacillati</taxon>
        <taxon>Actinomycetota</taxon>
        <taxon>Actinomycetes</taxon>
        <taxon>Micrococcales</taxon>
        <taxon>Microbacteriaceae</taxon>
        <taxon>Agromyces</taxon>
    </lineage>
</organism>
<dbReference type="Proteomes" id="UP000325243">
    <property type="component" value="Unassembled WGS sequence"/>
</dbReference>
<dbReference type="EMBL" id="VSSB01000002">
    <property type="protein sequence ID" value="TYL51183.1"/>
    <property type="molecule type" value="Genomic_DNA"/>
</dbReference>
<comment type="similarity">
    <text evidence="2">Belongs to the phospholipase D family.</text>
</comment>
<dbReference type="RefSeq" id="WP_148735289.1">
    <property type="nucleotide sequence ID" value="NZ_VSSB01000002.1"/>
</dbReference>
<dbReference type="GO" id="GO:0006793">
    <property type="term" value="P:phosphorus metabolic process"/>
    <property type="evidence" value="ECO:0007669"/>
    <property type="project" value="UniProtKB-ARBA"/>
</dbReference>
<dbReference type="InterPro" id="IPR001736">
    <property type="entry name" value="PLipase_D/transphosphatidylase"/>
</dbReference>
<dbReference type="GO" id="GO:0016891">
    <property type="term" value="F:RNA endonuclease activity producing 5'-phosphomonoesters, hydrolytic mechanism"/>
    <property type="evidence" value="ECO:0007669"/>
    <property type="project" value="TreeGrafter"/>
</dbReference>
<evidence type="ECO:0000313" key="9">
    <source>
        <dbReference type="Proteomes" id="UP000325243"/>
    </source>
</evidence>
<reference evidence="8 9" key="1">
    <citation type="submission" date="2019-08" db="EMBL/GenBank/DDBJ databases">
        <authorList>
            <person name="Hu J."/>
        </authorList>
    </citation>
    <scope>NUCLEOTIDE SEQUENCE [LARGE SCALE GENOMIC DNA]</scope>
    <source>
        <strain evidence="8 9">NEAU-184</strain>
    </source>
</reference>
<evidence type="ECO:0000313" key="8">
    <source>
        <dbReference type="EMBL" id="TYL51183.1"/>
    </source>
</evidence>
<evidence type="ECO:0000256" key="6">
    <source>
        <dbReference type="ARBA" id="ARBA00023098"/>
    </source>
</evidence>
<dbReference type="Gene3D" id="3.30.870.10">
    <property type="entry name" value="Endonuclease Chain A"/>
    <property type="match status" value="2"/>
</dbReference>
<keyword evidence="5" id="KW-0442">Lipid degradation</keyword>
<dbReference type="InterPro" id="IPR051406">
    <property type="entry name" value="PLD_domain"/>
</dbReference>
<accession>A0A5S4V0A2</accession>
<evidence type="ECO:0000256" key="2">
    <source>
        <dbReference type="ARBA" id="ARBA00008664"/>
    </source>
</evidence>
<dbReference type="PANTHER" id="PTHR43856:SF1">
    <property type="entry name" value="MITOCHONDRIAL CARDIOLIPIN HYDROLASE"/>
    <property type="match status" value="1"/>
</dbReference>
<keyword evidence="9" id="KW-1185">Reference proteome</keyword>
<evidence type="ECO:0000256" key="3">
    <source>
        <dbReference type="ARBA" id="ARBA00012027"/>
    </source>
</evidence>